<dbReference type="InterPro" id="IPR018391">
    <property type="entry name" value="PQQ_b-propeller_rpt"/>
</dbReference>
<keyword evidence="3 4" id="KW-0998">Cell outer membrane</keyword>
<dbReference type="EMBL" id="CP073754">
    <property type="protein sequence ID" value="QWF69481.1"/>
    <property type="molecule type" value="Genomic_DNA"/>
</dbReference>
<comment type="function">
    <text evidence="4">Part of the outer membrane protein assembly complex, which is involved in assembly and insertion of beta-barrel proteins into the outer membrane.</text>
</comment>
<evidence type="ECO:0000259" key="5">
    <source>
        <dbReference type="Pfam" id="PF13360"/>
    </source>
</evidence>
<dbReference type="RefSeq" id="WP_215579515.1">
    <property type="nucleotide sequence ID" value="NZ_CP073754.1"/>
</dbReference>
<dbReference type="AlphaFoldDB" id="A0A975MKH2"/>
<dbReference type="SUPFAM" id="SSF50998">
    <property type="entry name" value="Quinoprotein alcohol dehydrogenase-like"/>
    <property type="match status" value="1"/>
</dbReference>
<keyword evidence="1 4" id="KW-0732">Signal</keyword>
<dbReference type="Gene3D" id="2.130.10.10">
    <property type="entry name" value="YVTN repeat-like/Quinoprotein amine dehydrogenase"/>
    <property type="match status" value="1"/>
</dbReference>
<dbReference type="InterPro" id="IPR011047">
    <property type="entry name" value="Quinoprotein_ADH-like_sf"/>
</dbReference>
<keyword evidence="7" id="KW-1185">Reference proteome</keyword>
<reference evidence="6" key="1">
    <citation type="submission" date="2021-04" db="EMBL/GenBank/DDBJ databases">
        <title>Draft genome sequence data of methanotrophic Methylovulum sp. strain S1L and Methylomonas sp. strain S2AM isolated from boreal lake water columns.</title>
        <authorList>
            <person name="Rissanen A.J."/>
            <person name="Mangayil R."/>
            <person name="Svenning M.M."/>
            <person name="Khanongnuch R."/>
        </authorList>
    </citation>
    <scope>NUCLEOTIDE SEQUENCE</scope>
    <source>
        <strain evidence="6">S2AM</strain>
    </source>
</reference>
<dbReference type="KEGG" id="mpad:KEF85_08805"/>
<dbReference type="Pfam" id="PF13360">
    <property type="entry name" value="PQQ_2"/>
    <property type="match status" value="1"/>
</dbReference>
<name>A0A975MKH2_9GAMM</name>
<feature type="domain" description="Pyrrolo-quinoline quinone repeat" evidence="5">
    <location>
        <begin position="98"/>
        <end position="330"/>
    </location>
</feature>
<proteinExistence type="inferred from homology"/>
<dbReference type="SMART" id="SM00564">
    <property type="entry name" value="PQQ"/>
    <property type="match status" value="6"/>
</dbReference>
<keyword evidence="2 4" id="KW-0472">Membrane</keyword>
<dbReference type="InterPro" id="IPR015943">
    <property type="entry name" value="WD40/YVTN_repeat-like_dom_sf"/>
</dbReference>
<dbReference type="GO" id="GO:0051205">
    <property type="term" value="P:protein insertion into membrane"/>
    <property type="evidence" value="ECO:0007669"/>
    <property type="project" value="UniProtKB-UniRule"/>
</dbReference>
<dbReference type="InterPro" id="IPR002372">
    <property type="entry name" value="PQQ_rpt_dom"/>
</dbReference>
<dbReference type="PANTHER" id="PTHR34512:SF30">
    <property type="entry name" value="OUTER MEMBRANE PROTEIN ASSEMBLY FACTOR BAMB"/>
    <property type="match status" value="1"/>
</dbReference>
<dbReference type="NCBIfam" id="TIGR03300">
    <property type="entry name" value="assembly_YfgL"/>
    <property type="match status" value="1"/>
</dbReference>
<evidence type="ECO:0000256" key="3">
    <source>
        <dbReference type="ARBA" id="ARBA00023237"/>
    </source>
</evidence>
<comment type="subunit">
    <text evidence="4">Part of the Bam complex.</text>
</comment>
<evidence type="ECO:0000313" key="6">
    <source>
        <dbReference type="EMBL" id="QWF69481.1"/>
    </source>
</evidence>
<comment type="similarity">
    <text evidence="4">Belongs to the BamB family.</text>
</comment>
<gene>
    <name evidence="4 6" type="primary">bamB</name>
    <name evidence="6" type="ORF">KEF85_08805</name>
</gene>
<dbReference type="Proteomes" id="UP000676649">
    <property type="component" value="Chromosome"/>
</dbReference>
<organism evidence="6 7">
    <name type="scientific">Methylomonas paludis</name>
    <dbReference type="NCBI Taxonomy" id="1173101"/>
    <lineage>
        <taxon>Bacteria</taxon>
        <taxon>Pseudomonadati</taxon>
        <taxon>Pseudomonadota</taxon>
        <taxon>Gammaproteobacteria</taxon>
        <taxon>Methylococcales</taxon>
        <taxon>Methylococcaceae</taxon>
        <taxon>Methylomonas</taxon>
    </lineage>
</organism>
<dbReference type="HAMAP" id="MF_00923">
    <property type="entry name" value="OM_assembly_BamB"/>
    <property type="match status" value="1"/>
</dbReference>
<evidence type="ECO:0000313" key="7">
    <source>
        <dbReference type="Proteomes" id="UP000676649"/>
    </source>
</evidence>
<protein>
    <recommendedName>
        <fullName evidence="4">Outer membrane protein assembly factor BamB</fullName>
    </recommendedName>
</protein>
<dbReference type="InterPro" id="IPR017687">
    <property type="entry name" value="BamB"/>
</dbReference>
<accession>A0A975MKH2</accession>
<dbReference type="GO" id="GO:0043165">
    <property type="term" value="P:Gram-negative-bacterium-type cell outer membrane assembly"/>
    <property type="evidence" value="ECO:0007669"/>
    <property type="project" value="UniProtKB-UniRule"/>
</dbReference>
<dbReference type="GO" id="GO:0009279">
    <property type="term" value="C:cell outer membrane"/>
    <property type="evidence" value="ECO:0007669"/>
    <property type="project" value="UniProtKB-SubCell"/>
</dbReference>
<sequence>MFLISYLRLSVVAIALSSLLLLSACAGMETLTDMMTGLTELFSDDDTADPPAILAEDFQGETQVDMLWKENVGKGADQKNLKLIPVVANNRLFVADYNGRVQARETGDGELVWENKTEYTFAAGPGLGAELVIMGTSHGEVVAFDRITGLQKWSTPVSSEVLAVPVVAHGKVIIRTTDGKIIALREADGGFVWVAEYSVPALSIRGAGTPLVFDDKVIAGAANGKLIALQLVDGKTLWETTIAIPTGRSEVERLVDLDVDPIEARGSLFIASYQSGTASVAEGDGDVLWRNESVSTYTGISADWRYLYISDSHGEVWQLDQRSGASLWKQKELHNRQLSAAIAYQNYVVAGDFEGYVHWLSTNDGKVMGRIKLTKAPIETKPVIADGIVYIYAKDGTLAALKAR</sequence>
<evidence type="ECO:0000256" key="4">
    <source>
        <dbReference type="HAMAP-Rule" id="MF_00923"/>
    </source>
</evidence>
<evidence type="ECO:0000256" key="2">
    <source>
        <dbReference type="ARBA" id="ARBA00023136"/>
    </source>
</evidence>
<evidence type="ECO:0000256" key="1">
    <source>
        <dbReference type="ARBA" id="ARBA00022729"/>
    </source>
</evidence>
<dbReference type="PANTHER" id="PTHR34512">
    <property type="entry name" value="CELL SURFACE PROTEIN"/>
    <property type="match status" value="1"/>
</dbReference>
<comment type="subcellular location">
    <subcellularLocation>
        <location evidence="4">Cell outer membrane</location>
    </subcellularLocation>
</comment>